<proteinExistence type="inferred from homology"/>
<dbReference type="InterPro" id="IPR002068">
    <property type="entry name" value="A-crystallin/Hsp20_dom"/>
</dbReference>
<comment type="caution">
    <text evidence="5">The sequence shown here is derived from an EMBL/GenBank/DDBJ whole genome shotgun (WGS) entry which is preliminary data.</text>
</comment>
<dbReference type="Gene3D" id="2.60.40.790">
    <property type="match status" value="1"/>
</dbReference>
<dbReference type="InterPro" id="IPR008978">
    <property type="entry name" value="HSP20-like_chaperone"/>
</dbReference>
<dbReference type="EMBL" id="JZWV01000036">
    <property type="protein sequence ID" value="KJY39038.1"/>
    <property type="molecule type" value="Genomic_DNA"/>
</dbReference>
<evidence type="ECO:0000313" key="6">
    <source>
        <dbReference type="Proteomes" id="UP000033551"/>
    </source>
</evidence>
<dbReference type="Pfam" id="PF00011">
    <property type="entry name" value="HSP20"/>
    <property type="match status" value="1"/>
</dbReference>
<dbReference type="PANTHER" id="PTHR11527">
    <property type="entry name" value="HEAT-SHOCK PROTEIN 20 FAMILY MEMBER"/>
    <property type="match status" value="1"/>
</dbReference>
<evidence type="ECO:0000259" key="4">
    <source>
        <dbReference type="PROSITE" id="PS01031"/>
    </source>
</evidence>
<evidence type="ECO:0000256" key="3">
    <source>
        <dbReference type="SAM" id="MobiDB-lite"/>
    </source>
</evidence>
<feature type="region of interest" description="Disordered" evidence="3">
    <location>
        <begin position="127"/>
        <end position="152"/>
    </location>
</feature>
<feature type="domain" description="SHSP" evidence="4">
    <location>
        <begin position="32"/>
        <end position="143"/>
    </location>
</feature>
<protein>
    <submittedName>
        <fullName evidence="5">Heat-shock protein Hsp20</fullName>
    </submittedName>
</protein>
<dbReference type="AlphaFoldDB" id="A0A0F4JZ99"/>
<evidence type="ECO:0000256" key="1">
    <source>
        <dbReference type="PROSITE-ProRule" id="PRU00285"/>
    </source>
</evidence>
<accession>A0A0F4JZ99</accession>
<comment type="similarity">
    <text evidence="1 2">Belongs to the small heat shock protein (HSP20) family.</text>
</comment>
<sequence length="152" mass="16871">MSGTQMERRRGLFPDLADWFGADFPRFPMWRPAPGIHPIPIEVTSNDGTYTLRAELPGLDPEKDVEITVDGDTLIVSAEHTESIEDKDHSEFRYGSFSRSVRLPGQIPTEGVEASYADGILTVRVPMKTEPPAGRRSIPVKRPQAPQAEEPS</sequence>
<dbReference type="CDD" id="cd06464">
    <property type="entry name" value="ACD_sHsps-like"/>
    <property type="match status" value="1"/>
</dbReference>
<dbReference type="SUPFAM" id="SSF49764">
    <property type="entry name" value="HSP20-like chaperones"/>
    <property type="match status" value="1"/>
</dbReference>
<dbReference type="RefSeq" id="WP_045945663.1">
    <property type="nucleotide sequence ID" value="NZ_JZWV01000036.1"/>
</dbReference>
<dbReference type="Proteomes" id="UP000033551">
    <property type="component" value="Unassembled WGS sequence"/>
</dbReference>
<organism evidence="5 6">
    <name type="scientific">Streptomyces katrae</name>
    <dbReference type="NCBI Taxonomy" id="68223"/>
    <lineage>
        <taxon>Bacteria</taxon>
        <taxon>Bacillati</taxon>
        <taxon>Actinomycetota</taxon>
        <taxon>Actinomycetes</taxon>
        <taxon>Kitasatosporales</taxon>
        <taxon>Streptomycetaceae</taxon>
        <taxon>Streptomyces</taxon>
    </lineage>
</organism>
<evidence type="ECO:0000256" key="2">
    <source>
        <dbReference type="RuleBase" id="RU003616"/>
    </source>
</evidence>
<dbReference type="PATRIC" id="fig|68223.7.peg.6782"/>
<evidence type="ECO:0000313" key="5">
    <source>
        <dbReference type="EMBL" id="KJY39038.1"/>
    </source>
</evidence>
<keyword evidence="6" id="KW-1185">Reference proteome</keyword>
<gene>
    <name evidence="5" type="ORF">VR44_02460</name>
</gene>
<dbReference type="PROSITE" id="PS01031">
    <property type="entry name" value="SHSP"/>
    <property type="match status" value="1"/>
</dbReference>
<reference evidence="5 6" key="1">
    <citation type="submission" date="2015-02" db="EMBL/GenBank/DDBJ databases">
        <authorList>
            <person name="Ju K.-S."/>
            <person name="Doroghazi J.R."/>
            <person name="Metcalf W."/>
        </authorList>
    </citation>
    <scope>NUCLEOTIDE SEQUENCE [LARGE SCALE GENOMIC DNA]</scope>
    <source>
        <strain evidence="5 6">NRRL ISP-5550</strain>
    </source>
</reference>
<name>A0A0F4JZ99_9ACTN</name>
<dbReference type="InterPro" id="IPR031107">
    <property type="entry name" value="Small_HSP"/>
</dbReference>